<dbReference type="GO" id="GO:0046872">
    <property type="term" value="F:metal ion binding"/>
    <property type="evidence" value="ECO:0007669"/>
    <property type="project" value="UniProtKB-KW"/>
</dbReference>
<dbReference type="PANTHER" id="PTHR31009">
    <property type="entry name" value="S-ADENOSYL-L-METHIONINE:CARBOXYL METHYLTRANSFERASE FAMILY PROTEIN"/>
    <property type="match status" value="1"/>
</dbReference>
<sequence length="266" mass="30299">MPEFQVFFNDQVNNDFNALFRSLPPERDYFAAGLPGSFHGRLFPTSSLHFAHCAMSLHWISRVPPEVGDRGSPSWNSGRIHYSDAPQQVVDAYRSQFERDMEGFLKARGQELVSGGMLVIVIGGVPDQTPYSEMQSIFMFDCINLSILDLVRQGVLSEDQLDSFNLPLYYPRPTEMRELVERDGCFSIEELELTSSVSVRLQRKVDATQWVRVLRGVLDEIFVMQFGKELADIIFYGAINKITEHAQVLESINGEKNLLYIALKHK</sequence>
<dbReference type="InterPro" id="IPR005299">
    <property type="entry name" value="MeTrfase_7"/>
</dbReference>
<evidence type="ECO:0000256" key="2">
    <source>
        <dbReference type="ARBA" id="ARBA00022679"/>
    </source>
</evidence>
<keyword evidence="2" id="KW-0808">Transferase</keyword>
<evidence type="ECO:0000313" key="5">
    <source>
        <dbReference type="EMBL" id="CAL1388611.1"/>
    </source>
</evidence>
<gene>
    <name evidence="5" type="ORF">LTRI10_LOCUS29534</name>
</gene>
<dbReference type="GO" id="GO:0032259">
    <property type="term" value="P:methylation"/>
    <property type="evidence" value="ECO:0007669"/>
    <property type="project" value="UniProtKB-KW"/>
</dbReference>
<dbReference type="Proteomes" id="UP001497516">
    <property type="component" value="Chromosome 5"/>
</dbReference>
<dbReference type="GO" id="GO:0008168">
    <property type="term" value="F:methyltransferase activity"/>
    <property type="evidence" value="ECO:0007669"/>
    <property type="project" value="UniProtKB-KW"/>
</dbReference>
<dbReference type="Pfam" id="PF03492">
    <property type="entry name" value="Methyltransf_7"/>
    <property type="match status" value="1"/>
</dbReference>
<dbReference type="InterPro" id="IPR042086">
    <property type="entry name" value="MeTrfase_capping"/>
</dbReference>
<proteinExistence type="predicted"/>
<evidence type="ECO:0000256" key="3">
    <source>
        <dbReference type="ARBA" id="ARBA00022723"/>
    </source>
</evidence>
<dbReference type="EMBL" id="OZ034818">
    <property type="protein sequence ID" value="CAL1388611.1"/>
    <property type="molecule type" value="Genomic_DNA"/>
</dbReference>
<dbReference type="SUPFAM" id="SSF53335">
    <property type="entry name" value="S-adenosyl-L-methionine-dependent methyltransferases"/>
    <property type="match status" value="1"/>
</dbReference>
<accession>A0AAV2ERK4</accession>
<dbReference type="AlphaFoldDB" id="A0AAV2ERK4"/>
<evidence type="ECO:0008006" key="7">
    <source>
        <dbReference type="Google" id="ProtNLM"/>
    </source>
</evidence>
<evidence type="ECO:0000256" key="1">
    <source>
        <dbReference type="ARBA" id="ARBA00022603"/>
    </source>
</evidence>
<dbReference type="InterPro" id="IPR029063">
    <property type="entry name" value="SAM-dependent_MTases_sf"/>
</dbReference>
<evidence type="ECO:0000313" key="6">
    <source>
        <dbReference type="Proteomes" id="UP001497516"/>
    </source>
</evidence>
<keyword evidence="6" id="KW-1185">Reference proteome</keyword>
<dbReference type="Gene3D" id="3.40.50.150">
    <property type="entry name" value="Vaccinia Virus protein VP39"/>
    <property type="match status" value="1"/>
</dbReference>
<dbReference type="Gene3D" id="1.10.1200.270">
    <property type="entry name" value="Methyltransferase, alpha-helical capping domain"/>
    <property type="match status" value="1"/>
</dbReference>
<protein>
    <recommendedName>
        <fullName evidence="7">S-adenosylmethionine-dependent methyltransferase</fullName>
    </recommendedName>
</protein>
<evidence type="ECO:0000256" key="4">
    <source>
        <dbReference type="ARBA" id="ARBA00022842"/>
    </source>
</evidence>
<organism evidence="5 6">
    <name type="scientific">Linum trigynum</name>
    <dbReference type="NCBI Taxonomy" id="586398"/>
    <lineage>
        <taxon>Eukaryota</taxon>
        <taxon>Viridiplantae</taxon>
        <taxon>Streptophyta</taxon>
        <taxon>Embryophyta</taxon>
        <taxon>Tracheophyta</taxon>
        <taxon>Spermatophyta</taxon>
        <taxon>Magnoliopsida</taxon>
        <taxon>eudicotyledons</taxon>
        <taxon>Gunneridae</taxon>
        <taxon>Pentapetalae</taxon>
        <taxon>rosids</taxon>
        <taxon>fabids</taxon>
        <taxon>Malpighiales</taxon>
        <taxon>Linaceae</taxon>
        <taxon>Linum</taxon>
    </lineage>
</organism>
<keyword evidence="3" id="KW-0479">Metal-binding</keyword>
<keyword evidence="4" id="KW-0460">Magnesium</keyword>
<keyword evidence="1" id="KW-0489">Methyltransferase</keyword>
<reference evidence="5 6" key="1">
    <citation type="submission" date="2024-04" db="EMBL/GenBank/DDBJ databases">
        <authorList>
            <person name="Fracassetti M."/>
        </authorList>
    </citation>
    <scope>NUCLEOTIDE SEQUENCE [LARGE SCALE GENOMIC DNA]</scope>
</reference>
<name>A0AAV2ERK4_9ROSI</name>